<dbReference type="AlphaFoldDB" id="B0VR46"/>
<evidence type="ECO:0000313" key="9">
    <source>
        <dbReference type="Proteomes" id="UP000001741"/>
    </source>
</evidence>
<feature type="transmembrane region" description="Helical" evidence="6">
    <location>
        <begin position="265"/>
        <end position="283"/>
    </location>
</feature>
<comment type="subcellular location">
    <subcellularLocation>
        <location evidence="1">Membrane</location>
        <topology evidence="1">Multi-pass membrane protein</topology>
    </subcellularLocation>
</comment>
<feature type="transmembrane region" description="Helical" evidence="6">
    <location>
        <begin position="111"/>
        <end position="131"/>
    </location>
</feature>
<comment type="similarity">
    <text evidence="2">Belongs to the EamA transporter family.</text>
</comment>
<dbReference type="KEGG" id="abm:ABSDF2138"/>
<organism evidence="8 9">
    <name type="scientific">Acinetobacter baumannii (strain SDF)</name>
    <dbReference type="NCBI Taxonomy" id="509170"/>
    <lineage>
        <taxon>Bacteria</taxon>
        <taxon>Pseudomonadati</taxon>
        <taxon>Pseudomonadota</taxon>
        <taxon>Gammaproteobacteria</taxon>
        <taxon>Moraxellales</taxon>
        <taxon>Moraxellaceae</taxon>
        <taxon>Acinetobacter</taxon>
        <taxon>Acinetobacter calcoaceticus/baumannii complex</taxon>
    </lineage>
</organism>
<evidence type="ECO:0000256" key="4">
    <source>
        <dbReference type="ARBA" id="ARBA00022989"/>
    </source>
</evidence>
<keyword evidence="4 6" id="KW-1133">Transmembrane helix</keyword>
<dbReference type="HOGENOM" id="CLU_033863_4_4_6"/>
<evidence type="ECO:0000256" key="3">
    <source>
        <dbReference type="ARBA" id="ARBA00022692"/>
    </source>
</evidence>
<feature type="transmembrane region" description="Helical" evidence="6">
    <location>
        <begin position="20"/>
        <end position="44"/>
    </location>
</feature>
<dbReference type="PANTHER" id="PTHR32322:SF2">
    <property type="entry name" value="EAMA DOMAIN-CONTAINING PROTEIN"/>
    <property type="match status" value="1"/>
</dbReference>
<dbReference type="InterPro" id="IPR000620">
    <property type="entry name" value="EamA_dom"/>
</dbReference>
<proteinExistence type="inferred from homology"/>
<name>B0VR46_ACIBS</name>
<feature type="transmembrane region" description="Helical" evidence="6">
    <location>
        <begin position="138"/>
        <end position="156"/>
    </location>
</feature>
<keyword evidence="5 6" id="KW-0472">Membrane</keyword>
<evidence type="ECO:0000256" key="2">
    <source>
        <dbReference type="ARBA" id="ARBA00007362"/>
    </source>
</evidence>
<evidence type="ECO:0000256" key="1">
    <source>
        <dbReference type="ARBA" id="ARBA00004141"/>
    </source>
</evidence>
<evidence type="ECO:0000256" key="5">
    <source>
        <dbReference type="ARBA" id="ARBA00023136"/>
    </source>
</evidence>
<dbReference type="BioCyc" id="ABAU509170:GCL9-1743-MONOMER"/>
<accession>B0VR46</accession>
<protein>
    <recommendedName>
        <fullName evidence="7">EamA domain-containing protein</fullName>
    </recommendedName>
</protein>
<reference evidence="8 9" key="1">
    <citation type="journal article" date="2008" name="PLoS ONE">
        <title>Comparative analysis of Acinetobacters: three genomes for three lifestyles.</title>
        <authorList>
            <person name="Vallenet D."/>
            <person name="Nordmann P."/>
            <person name="Barbe V."/>
            <person name="Poirel L."/>
            <person name="Mangenot S."/>
            <person name="Bataille E."/>
            <person name="Dossat C."/>
            <person name="Gas S."/>
            <person name="Kreimeyer A."/>
            <person name="Lenoble P."/>
            <person name="Oztas S."/>
            <person name="Poulain J."/>
            <person name="Segurens B."/>
            <person name="Robert C."/>
            <person name="Abergel C."/>
            <person name="Claverie J.M."/>
            <person name="Raoult D."/>
            <person name="Medigue C."/>
            <person name="Weissenbach J."/>
            <person name="Cruveiller S."/>
        </authorList>
    </citation>
    <scope>NUCLEOTIDE SEQUENCE [LARGE SCALE GENOMIC DNA]</scope>
    <source>
        <strain evidence="8 9">SDF</strain>
    </source>
</reference>
<dbReference type="EMBL" id="CU468230">
    <property type="protein sequence ID" value="CAP01465.1"/>
    <property type="molecule type" value="Genomic_DNA"/>
</dbReference>
<feature type="domain" description="EamA" evidence="7">
    <location>
        <begin position="23"/>
        <end position="155"/>
    </location>
</feature>
<evidence type="ECO:0000256" key="6">
    <source>
        <dbReference type="SAM" id="Phobius"/>
    </source>
</evidence>
<feature type="transmembrane region" description="Helical" evidence="6">
    <location>
        <begin position="56"/>
        <end position="76"/>
    </location>
</feature>
<dbReference type="InterPro" id="IPR050638">
    <property type="entry name" value="AA-Vitamin_Transporters"/>
</dbReference>
<dbReference type="InterPro" id="IPR037185">
    <property type="entry name" value="EmrE-like"/>
</dbReference>
<feature type="transmembrane region" description="Helical" evidence="6">
    <location>
        <begin position="83"/>
        <end position="105"/>
    </location>
</feature>
<dbReference type="SUPFAM" id="SSF103481">
    <property type="entry name" value="Multidrug resistance efflux transporter EmrE"/>
    <property type="match status" value="2"/>
</dbReference>
<feature type="transmembrane region" description="Helical" evidence="6">
    <location>
        <begin position="289"/>
        <end position="309"/>
    </location>
</feature>
<gene>
    <name evidence="8" type="ordered locus">ABSDF2138</name>
</gene>
<feature type="transmembrane region" description="Helical" evidence="6">
    <location>
        <begin position="168"/>
        <end position="189"/>
    </location>
</feature>
<sequence length="323" mass="34966">MITQNKDILFRSPIMNKLMVYAYTGVVITMLFWGSAFNAMSYVIQYMPPLSAAAERFTIASLGLFILFAAIGKLSWAALRQNLVIYLIIGIIGIAGFNLGCFYGLQTTSAVNGALIMATTPLITLLLTILLDGEKLTLNKFIGVVFGLSGVLFVISHGHISTLLHLKIAIGDLFILLGGVSFCLANVLSRRYVKNATPLETTTFSMMFGALTLIILSVIFEHPSQAIAMAPITAHLAMGYVIICSTMIAYLFWFNGIQKLGAGRASIFFNFVPVFSMLVALLAGQSLNIWQLIGTALVMLGVMSSGGFIQIKRPALIAKPCTK</sequence>
<dbReference type="GO" id="GO:0016020">
    <property type="term" value="C:membrane"/>
    <property type="evidence" value="ECO:0007669"/>
    <property type="project" value="UniProtKB-SubCell"/>
</dbReference>
<keyword evidence="3 6" id="KW-0812">Transmembrane</keyword>
<dbReference type="PANTHER" id="PTHR32322">
    <property type="entry name" value="INNER MEMBRANE TRANSPORTER"/>
    <property type="match status" value="1"/>
</dbReference>
<evidence type="ECO:0000313" key="8">
    <source>
        <dbReference type="EMBL" id="CAP01465.1"/>
    </source>
</evidence>
<dbReference type="Proteomes" id="UP000001741">
    <property type="component" value="Chromosome"/>
</dbReference>
<feature type="transmembrane region" description="Helical" evidence="6">
    <location>
        <begin position="201"/>
        <end position="220"/>
    </location>
</feature>
<dbReference type="Pfam" id="PF00892">
    <property type="entry name" value="EamA"/>
    <property type="match status" value="2"/>
</dbReference>
<feature type="transmembrane region" description="Helical" evidence="6">
    <location>
        <begin position="232"/>
        <end position="253"/>
    </location>
</feature>
<feature type="domain" description="EamA" evidence="7">
    <location>
        <begin position="170"/>
        <end position="303"/>
    </location>
</feature>
<evidence type="ECO:0000259" key="7">
    <source>
        <dbReference type="Pfam" id="PF00892"/>
    </source>
</evidence>